<evidence type="ECO:0000256" key="1">
    <source>
        <dbReference type="ARBA" id="ARBA00022614"/>
    </source>
</evidence>
<dbReference type="InterPro" id="IPR025875">
    <property type="entry name" value="Leu-rich_rpt_4"/>
</dbReference>
<proteinExistence type="predicted"/>
<evidence type="ECO:0000256" key="3">
    <source>
        <dbReference type="SAM" id="MobiDB-lite"/>
    </source>
</evidence>
<dbReference type="Proteomes" id="UP000282613">
    <property type="component" value="Unassembled WGS sequence"/>
</dbReference>
<dbReference type="Pfam" id="PF12799">
    <property type="entry name" value="LRR_4"/>
    <property type="match status" value="3"/>
</dbReference>
<dbReference type="PANTHER" id="PTHR46652">
    <property type="entry name" value="LEUCINE-RICH REPEAT AND IQ DOMAIN-CONTAINING PROTEIN 1-RELATED"/>
    <property type="match status" value="1"/>
</dbReference>
<evidence type="ECO:0000313" key="6">
    <source>
        <dbReference type="Proteomes" id="UP000282613"/>
    </source>
</evidence>
<dbReference type="EMBL" id="UYRS01018401">
    <property type="protein sequence ID" value="VDK34715.1"/>
    <property type="molecule type" value="Genomic_DNA"/>
</dbReference>
<accession>A0A158R8D3</accession>
<feature type="domain" description="Mon2/Sec7/BIG1-like HDS" evidence="4">
    <location>
        <begin position="1091"/>
        <end position="1150"/>
    </location>
</feature>
<dbReference type="WBParaSite" id="TASK_0000521601-mRNA-1">
    <property type="protein sequence ID" value="TASK_0000521601-mRNA-1"/>
    <property type="gene ID" value="TASK_0000521601"/>
</dbReference>
<evidence type="ECO:0000313" key="5">
    <source>
        <dbReference type="EMBL" id="VDK34715.1"/>
    </source>
</evidence>
<evidence type="ECO:0000259" key="4">
    <source>
        <dbReference type="Pfam" id="PF09324"/>
    </source>
</evidence>
<reference evidence="7" key="1">
    <citation type="submission" date="2016-04" db="UniProtKB">
        <authorList>
            <consortium name="WormBaseParasite"/>
        </authorList>
    </citation>
    <scope>IDENTIFICATION</scope>
</reference>
<dbReference type="PROSITE" id="PS51450">
    <property type="entry name" value="LRR"/>
    <property type="match status" value="8"/>
</dbReference>
<dbReference type="InterPro" id="IPR003591">
    <property type="entry name" value="Leu-rich_rpt_typical-subtyp"/>
</dbReference>
<dbReference type="InterPro" id="IPR050836">
    <property type="entry name" value="SDS22/Internalin_LRR"/>
</dbReference>
<dbReference type="SMART" id="SM00365">
    <property type="entry name" value="LRR_SD22"/>
    <property type="match status" value="10"/>
</dbReference>
<dbReference type="InterPro" id="IPR015403">
    <property type="entry name" value="Mon2/Sec7/BIG1-like_HDS"/>
</dbReference>
<dbReference type="InterPro" id="IPR032675">
    <property type="entry name" value="LRR_dom_sf"/>
</dbReference>
<dbReference type="SUPFAM" id="SSF52058">
    <property type="entry name" value="L domain-like"/>
    <property type="match status" value="1"/>
</dbReference>
<reference evidence="5 6" key="2">
    <citation type="submission" date="2018-11" db="EMBL/GenBank/DDBJ databases">
        <authorList>
            <consortium name="Pathogen Informatics"/>
        </authorList>
    </citation>
    <scope>NUCLEOTIDE SEQUENCE [LARGE SCALE GENOMIC DNA]</scope>
</reference>
<keyword evidence="6" id="KW-1185">Reference proteome</keyword>
<name>A0A158R8D3_TAEAS</name>
<dbReference type="OrthoDB" id="10002886at2759"/>
<sequence length="2493" mass="276767">MAFVDSDALYDGFEDPIKDTDLTFQFLDAISPCTIFSDATQTAFLKICADINSKYVLARNKEKASIAQTTLVQAVKAFVAKNSVLVNGQATEPSPVTTSKSVYAFLCGEDSCASDLSEPQLQILGVLKCLIEAIMPDNMPTQNRMIIPMYLQAIATTISLLPVSLIRHRVFLNILWQRACPMLMWFLSNPKQERNITSTSDLQSPAESGVDRQTHGTASSIAPPTLWPEGLKLIYDIVIDLAYLVGPVLELRPVLESLFHKMLLYPPPTYRQNALNAVCGVSCYTPFDFIRSCLYLVSKHYYFVDEAVMKALLSTTEGLLCITGPLVSVPMLSNSNGGVEPLFKCSEPQMSDFRIFDIILQSVHACSLTKDQALVCISAQCVNLISDSLYALVEGEGLCEAFVQMIESQLKPTEEFSTKGEDGQEVLRETGIPNAHLPRTLEVDRWAAHDYLLSLMKTIPNLLDAQSIIEVDNLLLEFSSAYCKERRSSVSGNVVSPVDFTDLADDVHVYDMSSALLNADAVYATTIGALTLNYRLLQVGFYSNRKKTEVEVMSETEFLDSILGTGLMLYVSETWLSQVYRGIRHQDLLSTSGLDLKLLRGSVSKSEDKDLRGAYLVEMLVEFDGIGWTYDRAIGLGDSNSGDAEGESENEALDAGRARRRVGEVLVSRILFAGWQRIVETLTNTVAFAGIYVDRVPSGLSAFSFFTSRRLSTTACAESAETSSSSSTESVSKSLLQNLTGLFYFGDAEAASQSQQLRELSSTLSASLRSLQQLATLASSSTSEALRTRCGAVFALLTETARAAAVAARDNKHALPPNRLHSAQVLGIHVVLSNALRLGCHSPDCWLHLLNACQLVRELEHAYFAAVCDSKSFGAKVTDLDEDCDLPAIMQSFSASNPSPGECLTVEQTGVVLSALAAQVDRIFDTAAEVLSLPALIDFIYYLLQASSAELAARSHPQSTPVEHKVSSNLKQAVNSVKDELVKVAKLGMASLNGSPELIEHCTSRKPQSPALFLDRLSQLLLRAIRSPKRPLLHLLRTWALVSQHLVDACCFSSVYSSTSFESDAERLLVSQRALACLHECTITAITTRLELPYFSANEMFCKPFEILLRLEMCDGELQDRIISCISEVVEGCNTALHSGWRPIFAALRSIKVPFLTEANQQRRETHPPDSSFYVSVDATVDAIPTCPKVSFDVDVIPTQSIPDKRRISTVLEIFEIFLFTDDILVFCNTAVDCVRCLLRYLSAGELDYICSDNRIPSVSNASTGDNCPKECEGSTDEQTQTLSRVECANEASCLLCVATLPLLSRCCEVFGYIWGSFANASASGISAPSIDYVLRSAKRQARLVAGGPLELSLLPTVRSFTSPTLHERVKNLTPWFSTGRFLEPTFHSSDPFDPDLTTLRSLDDIDQPSGVLHLWFLTLEGIVMAVWDCNPRVHRAVFEEFTNLLDECIEKVCGKIDVTISRLTDGIEREEIEAEGVAIGPSFAVFVVNHVLLPQLQTAIANNALIGDVNDDSKIEDIHFHNGEHLSAGTCEDANLADETENGGVIISKLSFIVGQTTHLVCNLITRFQRRDQQSSNSVVGINLMLHQCLHALVDCISVRNERLSRLATSCLRHLLISTATCLTVHQWEIVITHLQEAFRACLLPIHILTTVYDDRARRLLPSDAGLQLANLRPIGASNKLRQLALRLFQLADQLDEDDADAGETNLEDGLESFEKPSYSFEFRVFPLCTHEVDRPPLDIIPLSGIISSQLNTNLLIHLIGELLLSFGMDGEQSIPKAIQELLFYDSSLGVGILDYSTEVSGASVTGLTTLEFFTRLPLSSGLRLLNCLSDTYAAFFDFDQCDELKQLIQRLLKLKAPANVYQHVGECLYRLLPFFKPVQPTVMKTSFILKSRSAAMVLQMILLQTVQNGLAAKYCSQLSESVKLAFCEFDENLSRLRVGNFRRFPLQLQTNTGRREFVSPLPWLKPFVPDAGSDHNVEQFALLLTGLSTHLTHFYLFLLHDGGKEHAANDLAIKRCEPLFSGGIYSDALTDDHKRKLSESNSKRNSRLHRFLGGSRRFTIDASTTTPHDMNGRFMRKRPTEDKDAQMTSLAELLATLPQGFLALSLSLEAHPTFAFEGIFTCNAARLIAVAEHESLRRTLAACAGTMSDGGDLPKVTIESGESAQVVAEKDDEQEKQDSFEIDEIEISDREAEDICVDHRRIKRISKLETLPNARKLCLRNNLIKAIENLEPLADILVDLDLYDNQITKASCLFIENLEVLRVIEILDLSYNRIRVIENLDSLKNLTKLYLVNNKISKIENLSTLTNLTMLELGANKIRKLENLENFPNLEELFVGNNKITKLEGLDNLPKLKILSLQCNRITKLEGLDKLSNLEELYLSFNGISRIEGLDSLANLQTLELSRNRINKIENISHLSKLEEFWFNDNLIAEWDQLNILVPMKQLKTLYMERNPIYYAPNSKRMDTAYRRKILLLLPWLRQLDATLTGVGLRP</sequence>
<evidence type="ECO:0000256" key="2">
    <source>
        <dbReference type="ARBA" id="ARBA00022737"/>
    </source>
</evidence>
<dbReference type="STRING" id="60517.A0A158R8D3"/>
<dbReference type="Gene3D" id="3.80.10.10">
    <property type="entry name" value="Ribonuclease Inhibitor"/>
    <property type="match status" value="2"/>
</dbReference>
<dbReference type="Pfam" id="PF09324">
    <property type="entry name" value="Sec7-like_HDS"/>
    <property type="match status" value="1"/>
</dbReference>
<protein>
    <submittedName>
        <fullName evidence="7">DUF1981 domain-containing protein</fullName>
    </submittedName>
</protein>
<keyword evidence="1" id="KW-0433">Leucine-rich repeat</keyword>
<organism evidence="7">
    <name type="scientific">Taenia asiatica</name>
    <name type="common">Asian tapeworm</name>
    <dbReference type="NCBI Taxonomy" id="60517"/>
    <lineage>
        <taxon>Eukaryota</taxon>
        <taxon>Metazoa</taxon>
        <taxon>Spiralia</taxon>
        <taxon>Lophotrochozoa</taxon>
        <taxon>Platyhelminthes</taxon>
        <taxon>Cestoda</taxon>
        <taxon>Eucestoda</taxon>
        <taxon>Cyclophyllidea</taxon>
        <taxon>Taeniidae</taxon>
        <taxon>Taenia</taxon>
    </lineage>
</organism>
<gene>
    <name evidence="5" type="ORF">TASK_LOCUS5217</name>
</gene>
<dbReference type="InterPro" id="IPR001611">
    <property type="entry name" value="Leu-rich_rpt"/>
</dbReference>
<feature type="compositionally biased region" description="Polar residues" evidence="3">
    <location>
        <begin position="197"/>
        <end position="206"/>
    </location>
</feature>
<feature type="region of interest" description="Disordered" evidence="3">
    <location>
        <begin position="197"/>
        <end position="218"/>
    </location>
</feature>
<evidence type="ECO:0000313" key="7">
    <source>
        <dbReference type="WBParaSite" id="TASK_0000521601-mRNA-1"/>
    </source>
</evidence>
<keyword evidence="2" id="KW-0677">Repeat</keyword>
<dbReference type="SMART" id="SM00369">
    <property type="entry name" value="LRR_TYP"/>
    <property type="match status" value="6"/>
</dbReference>
<dbReference type="PANTHER" id="PTHR46652:SF3">
    <property type="entry name" value="LEUCINE-RICH REPEAT-CONTAINING PROTEIN 9"/>
    <property type="match status" value="1"/>
</dbReference>